<dbReference type="GO" id="GO:0009361">
    <property type="term" value="C:succinate-CoA ligase complex (ADP-forming)"/>
    <property type="evidence" value="ECO:0007669"/>
    <property type="project" value="TreeGrafter"/>
</dbReference>
<feature type="domain" description="CoA-binding" evidence="9">
    <location>
        <begin position="4"/>
        <end position="100"/>
    </location>
</feature>
<dbReference type="PROSITE" id="PS00399">
    <property type="entry name" value="SUCCINYL_COA_LIG_2"/>
    <property type="match status" value="1"/>
</dbReference>
<evidence type="ECO:0000256" key="4">
    <source>
        <dbReference type="ARBA" id="ARBA00022741"/>
    </source>
</evidence>
<reference evidence="10 11" key="1">
    <citation type="submission" date="2019-03" db="EMBL/GenBank/DDBJ databases">
        <title>Roseomonas sp. a novel Roseomonas species isolated from Sea whip Gorgonian.</title>
        <authorList>
            <person name="Li F."/>
            <person name="Pan X."/>
            <person name="Huang S."/>
            <person name="Li Z."/>
            <person name="Meng B."/>
        </authorList>
    </citation>
    <scope>NUCLEOTIDE SEQUENCE [LARGE SCALE GENOMIC DNA]</scope>
    <source>
        <strain evidence="10 11">M0104</strain>
    </source>
</reference>
<dbReference type="RefSeq" id="WP_160938835.1">
    <property type="nucleotide sequence ID" value="NZ_SNVJ01000021.1"/>
</dbReference>
<dbReference type="GO" id="GO:0000166">
    <property type="term" value="F:nucleotide binding"/>
    <property type="evidence" value="ECO:0007669"/>
    <property type="project" value="UniProtKB-KW"/>
</dbReference>
<evidence type="ECO:0000313" key="11">
    <source>
        <dbReference type="Proteomes" id="UP000460715"/>
    </source>
</evidence>
<keyword evidence="11" id="KW-1185">Reference proteome</keyword>
<feature type="binding site" evidence="5">
    <location>
        <begin position="96"/>
        <end position="98"/>
    </location>
    <ligand>
        <name>CoA</name>
        <dbReference type="ChEBI" id="CHEBI:57287"/>
    </ligand>
</feature>
<evidence type="ECO:0000259" key="9">
    <source>
        <dbReference type="SMART" id="SM00881"/>
    </source>
</evidence>
<dbReference type="AlphaFoldDB" id="A0A845BEP1"/>
<dbReference type="Gene3D" id="3.40.50.720">
    <property type="entry name" value="NAD(P)-binding Rossmann-like Domain"/>
    <property type="match status" value="1"/>
</dbReference>
<dbReference type="InterPro" id="IPR005810">
    <property type="entry name" value="CoA_lig_alpha"/>
</dbReference>
<dbReference type="GO" id="GO:0006099">
    <property type="term" value="P:tricarboxylic acid cycle"/>
    <property type="evidence" value="ECO:0007669"/>
    <property type="project" value="UniProtKB-UniRule"/>
</dbReference>
<dbReference type="InterPro" id="IPR017440">
    <property type="entry name" value="Cit_synth/succinyl-CoA_lig_AS"/>
</dbReference>
<dbReference type="PIRSF" id="PIRSF001553">
    <property type="entry name" value="SucCS_alpha"/>
    <property type="match status" value="1"/>
</dbReference>
<keyword evidence="3 5" id="KW-0436">Ligase</keyword>
<dbReference type="PANTHER" id="PTHR11117:SF2">
    <property type="entry name" value="SUCCINATE--COA LIGASE [ADP_GDP-FORMING] SUBUNIT ALPHA, MITOCHONDRIAL"/>
    <property type="match status" value="1"/>
</dbReference>
<accession>A0A845BEP1</accession>
<feature type="binding site" evidence="5">
    <location>
        <begin position="17"/>
        <end position="20"/>
    </location>
    <ligand>
        <name>CoA</name>
        <dbReference type="ChEBI" id="CHEBI:57287"/>
    </ligand>
</feature>
<dbReference type="PROSITE" id="PS01216">
    <property type="entry name" value="SUCCINYL_COA_LIG_1"/>
    <property type="match status" value="1"/>
</dbReference>
<dbReference type="PRINTS" id="PR01798">
    <property type="entry name" value="SCOASYNTHASE"/>
</dbReference>
<dbReference type="UniPathway" id="UPA00223">
    <property type="reaction ID" value="UER00999"/>
</dbReference>
<dbReference type="SMART" id="SM00881">
    <property type="entry name" value="CoA_binding"/>
    <property type="match status" value="1"/>
</dbReference>
<organism evidence="10 11">
    <name type="scientific">Teichococcus coralli</name>
    <dbReference type="NCBI Taxonomy" id="2545983"/>
    <lineage>
        <taxon>Bacteria</taxon>
        <taxon>Pseudomonadati</taxon>
        <taxon>Pseudomonadota</taxon>
        <taxon>Alphaproteobacteria</taxon>
        <taxon>Acetobacterales</taxon>
        <taxon>Roseomonadaceae</taxon>
        <taxon>Roseomonas</taxon>
    </lineage>
</organism>
<dbReference type="Gene3D" id="3.40.50.261">
    <property type="entry name" value="Succinyl-CoA synthetase domains"/>
    <property type="match status" value="1"/>
</dbReference>
<keyword evidence="2 5" id="KW-0816">Tricarboxylic acid cycle</keyword>
<dbReference type="FunFam" id="3.40.50.720:FF:000002">
    <property type="entry name" value="Succinate--CoA ligase [ADP-forming] subunit alpha"/>
    <property type="match status" value="1"/>
</dbReference>
<dbReference type="EC" id="6.2.1.5" evidence="5"/>
<dbReference type="NCBIfam" id="TIGR01019">
    <property type="entry name" value="sucCoAalpha"/>
    <property type="match status" value="1"/>
</dbReference>
<evidence type="ECO:0000256" key="3">
    <source>
        <dbReference type="ARBA" id="ARBA00022598"/>
    </source>
</evidence>
<evidence type="ECO:0000256" key="7">
    <source>
        <dbReference type="RuleBase" id="RU000677"/>
    </source>
</evidence>
<evidence type="ECO:0000313" key="10">
    <source>
        <dbReference type="EMBL" id="MXP65425.1"/>
    </source>
</evidence>
<dbReference type="NCBIfam" id="NF004230">
    <property type="entry name" value="PRK05678.1"/>
    <property type="match status" value="1"/>
</dbReference>
<keyword evidence="4 5" id="KW-0547">Nucleotide-binding</keyword>
<evidence type="ECO:0000256" key="5">
    <source>
        <dbReference type="HAMAP-Rule" id="MF_01988"/>
    </source>
</evidence>
<evidence type="ECO:0000256" key="6">
    <source>
        <dbReference type="PIRSR" id="PIRSR001553-1"/>
    </source>
</evidence>
<gene>
    <name evidence="5 10" type="primary">sucD</name>
    <name evidence="10" type="ORF">E0493_18925</name>
</gene>
<dbReference type="OrthoDB" id="9807196at2"/>
<evidence type="ECO:0000256" key="1">
    <source>
        <dbReference type="ARBA" id="ARBA00005064"/>
    </source>
</evidence>
<feature type="active site" description="Tele-phosphohistidine intermediate" evidence="5 6">
    <location>
        <position position="253"/>
    </location>
</feature>
<dbReference type="Pfam" id="PF02629">
    <property type="entry name" value="CoA_binding"/>
    <property type="match status" value="1"/>
</dbReference>
<evidence type="ECO:0000256" key="2">
    <source>
        <dbReference type="ARBA" id="ARBA00022532"/>
    </source>
</evidence>
<dbReference type="HAMAP" id="MF_01988">
    <property type="entry name" value="Succ_CoA_alpha"/>
    <property type="match status" value="1"/>
</dbReference>
<dbReference type="InterPro" id="IPR036291">
    <property type="entry name" value="NAD(P)-bd_dom_sf"/>
</dbReference>
<name>A0A845BEP1_9PROT</name>
<comment type="similarity">
    <text evidence="5 7">Belongs to the succinate/malate CoA ligase alpha subunit family.</text>
</comment>
<dbReference type="Proteomes" id="UP000460715">
    <property type="component" value="Unassembled WGS sequence"/>
</dbReference>
<dbReference type="GO" id="GO:0004776">
    <property type="term" value="F:succinate-CoA ligase (GDP-forming) activity"/>
    <property type="evidence" value="ECO:0007669"/>
    <property type="project" value="TreeGrafter"/>
</dbReference>
<dbReference type="InterPro" id="IPR003781">
    <property type="entry name" value="CoA-bd"/>
</dbReference>
<comment type="pathway">
    <text evidence="1 5 8">Carbohydrate metabolism; tricarboxylic acid cycle; succinate from succinyl-CoA (ligase route): step 1/1.</text>
</comment>
<comment type="caution">
    <text evidence="10">The sequence shown here is derived from an EMBL/GenBank/DDBJ whole genome shotgun (WGS) entry which is preliminary data.</text>
</comment>
<dbReference type="SUPFAM" id="SSF52210">
    <property type="entry name" value="Succinyl-CoA synthetase domains"/>
    <property type="match status" value="1"/>
</dbReference>
<sequence length="296" mass="30359">MAILVDANTKVMTQGFTGSQGTFHAEQGIAYGSKYVGGVTPGKGGQTHLNLPVFNTVAECVEATGADASVIYVPPPFAADSILEAIDAEVPLIVCITEGIPVMDMIRVKRALSGSKSRLVGPNCPGVITPDACKIGIMPGHIHKRGSVGIVSRSGTLTYEAVAQTTAAGLGQSSCVGIGGDPVKGMDFVDVLELFLKDDETRQLIMIGEIGGQSEIIAAEFLARENKPGSANYKPVVGFIAGATAPPGRRMGHAGAVISGGKDTAEAKMDAMRKAGIHVAESPAALGSTMVKALKG</sequence>
<comment type="function">
    <text evidence="5 8">Succinyl-CoA synthetase functions in the citric acid cycle (TCA), coupling the hydrolysis of succinyl-CoA to the synthesis of either ATP or GTP and thus represents the only step of substrate-level phosphorylation in the TCA. The alpha subunit of the enzyme binds the substrates coenzyme A and phosphate, while succinate binding and nucleotide specificity is provided by the beta subunit.</text>
</comment>
<feature type="binding site" evidence="5">
    <location>
        <position position="159"/>
    </location>
    <ligand>
        <name>substrate</name>
        <note>ligand shared with subunit beta</note>
    </ligand>
</feature>
<dbReference type="SUPFAM" id="SSF51735">
    <property type="entry name" value="NAD(P)-binding Rossmann-fold domains"/>
    <property type="match status" value="1"/>
</dbReference>
<comment type="catalytic activity">
    <reaction evidence="5">
        <text>GTP + succinate + CoA = succinyl-CoA + GDP + phosphate</text>
        <dbReference type="Rhea" id="RHEA:22120"/>
        <dbReference type="ChEBI" id="CHEBI:30031"/>
        <dbReference type="ChEBI" id="CHEBI:37565"/>
        <dbReference type="ChEBI" id="CHEBI:43474"/>
        <dbReference type="ChEBI" id="CHEBI:57287"/>
        <dbReference type="ChEBI" id="CHEBI:57292"/>
        <dbReference type="ChEBI" id="CHEBI:58189"/>
    </reaction>
</comment>
<dbReference type="InterPro" id="IPR005811">
    <property type="entry name" value="SUCC_ACL_C"/>
</dbReference>
<dbReference type="InterPro" id="IPR033847">
    <property type="entry name" value="Citrt_syn/SCS-alpha_CS"/>
</dbReference>
<dbReference type="InterPro" id="IPR016102">
    <property type="entry name" value="Succinyl-CoA_synth-like"/>
</dbReference>
<protein>
    <recommendedName>
        <fullName evidence="5">Succinate--CoA ligase [ADP-forming] subunit alpha</fullName>
        <ecNumber evidence="5">6.2.1.5</ecNumber>
    </recommendedName>
    <alternativeName>
        <fullName evidence="5">Succinyl-CoA synthetase subunit alpha</fullName>
        <shortName evidence="5">SCS-alpha</shortName>
    </alternativeName>
</protein>
<dbReference type="Pfam" id="PF00549">
    <property type="entry name" value="Ligase_CoA"/>
    <property type="match status" value="1"/>
</dbReference>
<evidence type="ECO:0000256" key="8">
    <source>
        <dbReference type="RuleBase" id="RU000699"/>
    </source>
</evidence>
<proteinExistence type="inferred from homology"/>
<dbReference type="PANTHER" id="PTHR11117">
    <property type="entry name" value="SUCCINYL-COA LIGASE SUBUNIT ALPHA"/>
    <property type="match status" value="1"/>
</dbReference>
<feature type="binding site" evidence="5">
    <location>
        <position position="43"/>
    </location>
    <ligand>
        <name>CoA</name>
        <dbReference type="ChEBI" id="CHEBI:57287"/>
    </ligand>
</feature>
<comment type="catalytic activity">
    <reaction evidence="5 8">
        <text>succinate + ATP + CoA = succinyl-CoA + ADP + phosphate</text>
        <dbReference type="Rhea" id="RHEA:17661"/>
        <dbReference type="ChEBI" id="CHEBI:30031"/>
        <dbReference type="ChEBI" id="CHEBI:30616"/>
        <dbReference type="ChEBI" id="CHEBI:43474"/>
        <dbReference type="ChEBI" id="CHEBI:57287"/>
        <dbReference type="ChEBI" id="CHEBI:57292"/>
        <dbReference type="ChEBI" id="CHEBI:456216"/>
        <dbReference type="EC" id="6.2.1.5"/>
    </reaction>
</comment>
<dbReference type="FunFam" id="3.40.50.261:FF:000006">
    <property type="entry name" value="Succinate--CoA ligase [ADP-forming] subunit alpha"/>
    <property type="match status" value="1"/>
</dbReference>
<dbReference type="EMBL" id="SNVJ01000021">
    <property type="protein sequence ID" value="MXP65425.1"/>
    <property type="molecule type" value="Genomic_DNA"/>
</dbReference>
<comment type="subunit">
    <text evidence="5 8">Heterotetramer of two alpha and two beta subunits.</text>
</comment>
<dbReference type="GO" id="GO:0004775">
    <property type="term" value="F:succinate-CoA ligase (ADP-forming) activity"/>
    <property type="evidence" value="ECO:0007669"/>
    <property type="project" value="UniProtKB-UniRule"/>
</dbReference>